<dbReference type="FunFam" id="2.40.50.100:FF:000010">
    <property type="entry name" value="Acetyltransferase component of pyruvate dehydrogenase complex"/>
    <property type="match status" value="1"/>
</dbReference>
<dbReference type="Pfam" id="PF02817">
    <property type="entry name" value="E3_binding"/>
    <property type="match status" value="1"/>
</dbReference>
<feature type="domain" description="Peripheral subunit-binding (PSBD)" evidence="5">
    <location>
        <begin position="127"/>
        <end position="166"/>
    </location>
</feature>
<keyword evidence="6" id="KW-0012">Acyltransferase</keyword>
<dbReference type="PROSITE" id="PS51826">
    <property type="entry name" value="PSBD"/>
    <property type="match status" value="1"/>
</dbReference>
<dbReference type="GO" id="GO:0045254">
    <property type="term" value="C:pyruvate dehydrogenase complex"/>
    <property type="evidence" value="ECO:0007669"/>
    <property type="project" value="InterPro"/>
</dbReference>
<protein>
    <submittedName>
        <fullName evidence="6">Dihydrolipoyllysine-residue acetyltransferase</fullName>
        <ecNumber evidence="6">2.3.1.12</ecNumber>
    </submittedName>
</protein>
<evidence type="ECO:0000256" key="1">
    <source>
        <dbReference type="ARBA" id="ARBA00007317"/>
    </source>
</evidence>
<evidence type="ECO:0000313" key="7">
    <source>
        <dbReference type="Proteomes" id="UP001213623"/>
    </source>
</evidence>
<evidence type="ECO:0000313" key="6">
    <source>
        <dbReference type="EMBL" id="WFD27248.1"/>
    </source>
</evidence>
<evidence type="ECO:0000256" key="3">
    <source>
        <dbReference type="SAM" id="MobiDB-lite"/>
    </source>
</evidence>
<dbReference type="InterPro" id="IPR011053">
    <property type="entry name" value="Single_hybrid_motif"/>
</dbReference>
<dbReference type="EMBL" id="CP119895">
    <property type="protein sequence ID" value="WFD27248.1"/>
    <property type="molecule type" value="Genomic_DNA"/>
</dbReference>
<dbReference type="SUPFAM" id="SSF51230">
    <property type="entry name" value="Single hybrid motif"/>
    <property type="match status" value="1"/>
</dbReference>
<reference evidence="6" key="1">
    <citation type="submission" date="2023-03" db="EMBL/GenBank/DDBJ databases">
        <title>Mating type loci evolution in Malassezia.</title>
        <authorList>
            <person name="Coelho M.A."/>
        </authorList>
    </citation>
    <scope>NUCLEOTIDE SEQUENCE</scope>
    <source>
        <strain evidence="6">CBS 9557</strain>
    </source>
</reference>
<dbReference type="InterPro" id="IPR036625">
    <property type="entry name" value="E3-bd_dom_sf"/>
</dbReference>
<keyword evidence="2" id="KW-0450">Lipoyl</keyword>
<proteinExistence type="inferred from homology"/>
<evidence type="ECO:0000259" key="5">
    <source>
        <dbReference type="PROSITE" id="PS51826"/>
    </source>
</evidence>
<accession>A0AAF0J3U5</accession>
<dbReference type="PANTHER" id="PTHR23151">
    <property type="entry name" value="DIHYDROLIPOAMIDE ACETYL/SUCCINYL-TRANSFERASE-RELATED"/>
    <property type="match status" value="1"/>
</dbReference>
<feature type="compositionally biased region" description="Pro residues" evidence="3">
    <location>
        <begin position="203"/>
        <end position="213"/>
    </location>
</feature>
<dbReference type="InterPro" id="IPR004167">
    <property type="entry name" value="PSBD"/>
</dbReference>
<dbReference type="Pfam" id="PF00364">
    <property type="entry name" value="Biotin_lipoyl"/>
    <property type="match status" value="1"/>
</dbReference>
<dbReference type="Gene3D" id="2.40.50.100">
    <property type="match status" value="1"/>
</dbReference>
<feature type="region of interest" description="Disordered" evidence="3">
    <location>
        <begin position="171"/>
        <end position="213"/>
    </location>
</feature>
<dbReference type="EC" id="2.3.1.12" evidence="6"/>
<dbReference type="PROSITE" id="PS50968">
    <property type="entry name" value="BIOTINYL_LIPOYL"/>
    <property type="match status" value="1"/>
</dbReference>
<feature type="region of interest" description="Disordered" evidence="3">
    <location>
        <begin position="72"/>
        <end position="129"/>
    </location>
</feature>
<dbReference type="PANTHER" id="PTHR23151:SF82">
    <property type="entry name" value="PYRUVATE DEHYDROGENASE COMPLEX PROTEIN X COMPONENT, MITOCHONDRIAL"/>
    <property type="match status" value="1"/>
</dbReference>
<dbReference type="Gene3D" id="4.10.320.10">
    <property type="entry name" value="E3-binding domain"/>
    <property type="match status" value="1"/>
</dbReference>
<comment type="similarity">
    <text evidence="1">Belongs to the 2-oxoacid dehydrogenase family.</text>
</comment>
<evidence type="ECO:0000256" key="2">
    <source>
        <dbReference type="ARBA" id="ARBA00022823"/>
    </source>
</evidence>
<organism evidence="6 7">
    <name type="scientific">Malassezia nana</name>
    <dbReference type="NCBI Taxonomy" id="180528"/>
    <lineage>
        <taxon>Eukaryota</taxon>
        <taxon>Fungi</taxon>
        <taxon>Dikarya</taxon>
        <taxon>Basidiomycota</taxon>
        <taxon>Ustilaginomycotina</taxon>
        <taxon>Malasseziomycetes</taxon>
        <taxon>Malasseziales</taxon>
        <taxon>Malasseziaceae</taxon>
        <taxon>Malassezia</taxon>
    </lineage>
</organism>
<name>A0AAF0J3U5_9BASI</name>
<feature type="domain" description="Lipoyl-binding" evidence="4">
    <location>
        <begin position="1"/>
        <end position="72"/>
    </location>
</feature>
<evidence type="ECO:0000259" key="4">
    <source>
        <dbReference type="PROSITE" id="PS50968"/>
    </source>
</evidence>
<dbReference type="Proteomes" id="UP001213623">
    <property type="component" value="Chromosome 4"/>
</dbReference>
<dbReference type="InterPro" id="IPR000089">
    <property type="entry name" value="Biotin_lipoyl"/>
</dbReference>
<sequence>MPAMSPTMEKGNLGEWKVKEGDTFQAGDVLLEVETDKALMDVEAANEGIMAKILVPSGSKDVAVNDVIAFTAEEGDDLSDLPDVSKPKEDASEKPKEDAPDKPKEDAPKSDAPPPPRSQGHAHFDKPAFPSVMRLANAYGIDEPEKDIKATGPHGMLTKGDVLAYLKKSRSAYGTSKAHHTTISELGQGAAPSKGVQKSKDSPSPPPKVRMRY</sequence>
<dbReference type="SUPFAM" id="SSF47005">
    <property type="entry name" value="Peripheral subunit-binding domain of 2-oxo acid dehydrogenase complex"/>
    <property type="match status" value="1"/>
</dbReference>
<dbReference type="GO" id="GO:0004742">
    <property type="term" value="F:dihydrolipoyllysine-residue acetyltransferase activity"/>
    <property type="evidence" value="ECO:0007669"/>
    <property type="project" value="UniProtKB-EC"/>
</dbReference>
<gene>
    <name evidence="6" type="primary">PDX1</name>
    <name evidence="6" type="ORF">MNAN1_002244</name>
</gene>
<keyword evidence="7" id="KW-1185">Reference proteome</keyword>
<dbReference type="CDD" id="cd06849">
    <property type="entry name" value="lipoyl_domain"/>
    <property type="match status" value="1"/>
</dbReference>
<dbReference type="GO" id="GO:0006086">
    <property type="term" value="P:pyruvate decarboxylation to acetyl-CoA"/>
    <property type="evidence" value="ECO:0007669"/>
    <property type="project" value="InterPro"/>
</dbReference>
<dbReference type="AlphaFoldDB" id="A0AAF0J3U5"/>
<keyword evidence="6" id="KW-0808">Transferase</keyword>
<dbReference type="InterPro" id="IPR045257">
    <property type="entry name" value="E2/Pdx1"/>
</dbReference>
<feature type="compositionally biased region" description="Basic and acidic residues" evidence="3">
    <location>
        <begin position="83"/>
        <end position="109"/>
    </location>
</feature>